<dbReference type="EMBL" id="MHSA01000013">
    <property type="protein sequence ID" value="OHA34310.1"/>
    <property type="molecule type" value="Genomic_DNA"/>
</dbReference>
<dbReference type="InterPro" id="IPR047216">
    <property type="entry name" value="Endonuclease_DUF559_bact"/>
</dbReference>
<evidence type="ECO:0000313" key="3">
    <source>
        <dbReference type="Proteomes" id="UP000177797"/>
    </source>
</evidence>
<feature type="domain" description="DUF559" evidence="1">
    <location>
        <begin position="10"/>
        <end position="113"/>
    </location>
</feature>
<dbReference type="AlphaFoldDB" id="A0A1G2NE12"/>
<name>A0A1G2NE12_9BACT</name>
<evidence type="ECO:0000259" key="1">
    <source>
        <dbReference type="Pfam" id="PF04480"/>
    </source>
</evidence>
<dbReference type="InterPro" id="IPR007569">
    <property type="entry name" value="DUF559"/>
</dbReference>
<evidence type="ECO:0000313" key="2">
    <source>
        <dbReference type="EMBL" id="OHA34310.1"/>
    </source>
</evidence>
<dbReference type="InterPro" id="IPR011335">
    <property type="entry name" value="Restrct_endonuc-II-like"/>
</dbReference>
<dbReference type="Proteomes" id="UP000177797">
    <property type="component" value="Unassembled WGS sequence"/>
</dbReference>
<dbReference type="SUPFAM" id="SSF52980">
    <property type="entry name" value="Restriction endonuclease-like"/>
    <property type="match status" value="1"/>
</dbReference>
<protein>
    <recommendedName>
        <fullName evidence="1">DUF559 domain-containing protein</fullName>
    </recommendedName>
</protein>
<dbReference type="PANTHER" id="PTHR38590">
    <property type="entry name" value="BLL0828 PROTEIN"/>
    <property type="match status" value="1"/>
</dbReference>
<reference evidence="2 3" key="1">
    <citation type="journal article" date="2016" name="Nat. Commun.">
        <title>Thousands of microbial genomes shed light on interconnected biogeochemical processes in an aquifer system.</title>
        <authorList>
            <person name="Anantharaman K."/>
            <person name="Brown C.T."/>
            <person name="Hug L.A."/>
            <person name="Sharon I."/>
            <person name="Castelle C.J."/>
            <person name="Probst A.J."/>
            <person name="Thomas B.C."/>
            <person name="Singh A."/>
            <person name="Wilkins M.J."/>
            <person name="Karaoz U."/>
            <person name="Brodie E.L."/>
            <person name="Williams K.H."/>
            <person name="Hubbard S.S."/>
            <person name="Banfield J.F."/>
        </authorList>
    </citation>
    <scope>NUCLEOTIDE SEQUENCE [LARGE SCALE GENOMIC DNA]</scope>
</reference>
<dbReference type="CDD" id="cd01038">
    <property type="entry name" value="Endonuclease_DUF559"/>
    <property type="match status" value="1"/>
</dbReference>
<accession>A0A1G2NE12</accession>
<gene>
    <name evidence="2" type="ORF">A2938_02130</name>
</gene>
<sequence length="117" mass="13907">MHSRLPYNKKLTQRARAMRTVSTLSEVLLWNQLKKKKLNGLQFYRQFPIHNYIVDFYCKEIKLAIEIDGAIHQTTRKEDTFRQREIESLGVSFLRFRTSEVEKDIGSVLIRIKNFSS</sequence>
<dbReference type="Pfam" id="PF04480">
    <property type="entry name" value="DUF559"/>
    <property type="match status" value="1"/>
</dbReference>
<dbReference type="PANTHER" id="PTHR38590:SF1">
    <property type="entry name" value="BLL0828 PROTEIN"/>
    <property type="match status" value="1"/>
</dbReference>
<proteinExistence type="predicted"/>
<organism evidence="2 3">
    <name type="scientific">Candidatus Taylorbacteria bacterium RIFCSPLOWO2_01_FULL_48_100</name>
    <dbReference type="NCBI Taxonomy" id="1802322"/>
    <lineage>
        <taxon>Bacteria</taxon>
        <taxon>Candidatus Tayloriibacteriota</taxon>
    </lineage>
</organism>
<comment type="caution">
    <text evidence="2">The sequence shown here is derived from an EMBL/GenBank/DDBJ whole genome shotgun (WGS) entry which is preliminary data.</text>
</comment>
<dbReference type="Gene3D" id="3.40.960.10">
    <property type="entry name" value="VSR Endonuclease"/>
    <property type="match status" value="1"/>
</dbReference>